<name>A0A8J4E5H5_9ACTN</name>
<proteinExistence type="predicted"/>
<dbReference type="InterPro" id="IPR013783">
    <property type="entry name" value="Ig-like_fold"/>
</dbReference>
<keyword evidence="1" id="KW-0732">Signal</keyword>
<sequence length="310" mass="31813">MHLTSRALALIGGTLIALTALTGVAHAAPGDFVNCEQNPTAPECVVDPSVPRSPGNGGGGGGGGSAECRDWQGRVVPCYIPGKGWFGGDGCWYQPATGTELAAAEALGGPAVPPERWYVGSCGDPLRNDWPPGFVRFRLFAGQGPSIDLLADQAVNRLRLPAPVIRLNPVVKLGSDDRPAQVVYVPTWLWVDSGSWGTRSASASAGGLTVTATAKPTSVSWSMGDGRTVTCNGQGTAWTPGTDPSKASPTCGHTYTTPAAPGGAYTVRATVTWQISWSGGGESGTRPDLTTTAELILRVVEAGALNTATG</sequence>
<dbReference type="Gene3D" id="2.60.40.10">
    <property type="entry name" value="Immunoglobulins"/>
    <property type="match status" value="1"/>
</dbReference>
<dbReference type="AlphaFoldDB" id="A0A8J4E5H5"/>
<feature type="signal peptide" evidence="1">
    <location>
        <begin position="1"/>
        <end position="27"/>
    </location>
</feature>
<organism evidence="2 3">
    <name type="scientific">Virgisporangium aurantiacum</name>
    <dbReference type="NCBI Taxonomy" id="175570"/>
    <lineage>
        <taxon>Bacteria</taxon>
        <taxon>Bacillati</taxon>
        <taxon>Actinomycetota</taxon>
        <taxon>Actinomycetes</taxon>
        <taxon>Micromonosporales</taxon>
        <taxon>Micromonosporaceae</taxon>
        <taxon>Virgisporangium</taxon>
    </lineage>
</organism>
<protein>
    <recommendedName>
        <fullName evidence="4">ATP/GTP-binding protein</fullName>
    </recommendedName>
</protein>
<evidence type="ECO:0000313" key="2">
    <source>
        <dbReference type="EMBL" id="GIJ62109.1"/>
    </source>
</evidence>
<evidence type="ECO:0008006" key="4">
    <source>
        <dbReference type="Google" id="ProtNLM"/>
    </source>
</evidence>
<keyword evidence="3" id="KW-1185">Reference proteome</keyword>
<evidence type="ECO:0000313" key="3">
    <source>
        <dbReference type="Proteomes" id="UP000612585"/>
    </source>
</evidence>
<feature type="chain" id="PRO_5035295821" description="ATP/GTP-binding protein" evidence="1">
    <location>
        <begin position="28"/>
        <end position="310"/>
    </location>
</feature>
<dbReference type="GO" id="GO:0005975">
    <property type="term" value="P:carbohydrate metabolic process"/>
    <property type="evidence" value="ECO:0007669"/>
    <property type="project" value="UniProtKB-ARBA"/>
</dbReference>
<dbReference type="EMBL" id="BOPG01000075">
    <property type="protein sequence ID" value="GIJ62109.1"/>
    <property type="molecule type" value="Genomic_DNA"/>
</dbReference>
<accession>A0A8J4E5H5</accession>
<gene>
    <name evidence="2" type="ORF">Vau01_096250</name>
</gene>
<reference evidence="2" key="1">
    <citation type="submission" date="2021-01" db="EMBL/GenBank/DDBJ databases">
        <title>Whole genome shotgun sequence of Virgisporangium aurantiacum NBRC 16421.</title>
        <authorList>
            <person name="Komaki H."/>
            <person name="Tamura T."/>
        </authorList>
    </citation>
    <scope>NUCLEOTIDE SEQUENCE</scope>
    <source>
        <strain evidence="2">NBRC 16421</strain>
    </source>
</reference>
<dbReference type="Proteomes" id="UP000612585">
    <property type="component" value="Unassembled WGS sequence"/>
</dbReference>
<evidence type="ECO:0000256" key="1">
    <source>
        <dbReference type="SAM" id="SignalP"/>
    </source>
</evidence>
<comment type="caution">
    <text evidence="2">The sequence shown here is derived from an EMBL/GenBank/DDBJ whole genome shotgun (WGS) entry which is preliminary data.</text>
</comment>